<sequence length="111" mass="13118">MKSYGEQRSWTKEYFFRIDSYSEPFEAIDVMKYGEILFLYACRLLGYYNTEMNYYRFIDLEETIPEKRFVSQAAVHVGSLISPRKIGGLTKSVAGKGEHSKRREDTEEQEY</sequence>
<proteinExistence type="predicted"/>
<feature type="region of interest" description="Disordered" evidence="1">
    <location>
        <begin position="90"/>
        <end position="111"/>
    </location>
</feature>
<protein>
    <submittedName>
        <fullName evidence="2">Uncharacterized protein</fullName>
    </submittedName>
</protein>
<reference evidence="2 3" key="1">
    <citation type="submission" date="2020-10" db="EMBL/GenBank/DDBJ databases">
        <title>The Coptis chinensis genome and diversification of protoberbering-type alkaloids.</title>
        <authorList>
            <person name="Wang B."/>
            <person name="Shu S."/>
            <person name="Song C."/>
            <person name="Liu Y."/>
        </authorList>
    </citation>
    <scope>NUCLEOTIDE SEQUENCE [LARGE SCALE GENOMIC DNA]</scope>
    <source>
        <strain evidence="2">HL-2020</strain>
        <tissue evidence="2">Leaf</tissue>
    </source>
</reference>
<dbReference type="AlphaFoldDB" id="A0A835HWH7"/>
<evidence type="ECO:0000313" key="3">
    <source>
        <dbReference type="Proteomes" id="UP000631114"/>
    </source>
</evidence>
<evidence type="ECO:0000313" key="2">
    <source>
        <dbReference type="EMBL" id="KAF9606034.1"/>
    </source>
</evidence>
<dbReference type="EMBL" id="JADFTS010000005">
    <property type="protein sequence ID" value="KAF9606034.1"/>
    <property type="molecule type" value="Genomic_DNA"/>
</dbReference>
<feature type="compositionally biased region" description="Basic and acidic residues" evidence="1">
    <location>
        <begin position="96"/>
        <end position="105"/>
    </location>
</feature>
<name>A0A835HWH7_9MAGN</name>
<dbReference type="Proteomes" id="UP000631114">
    <property type="component" value="Unassembled WGS sequence"/>
</dbReference>
<organism evidence="2 3">
    <name type="scientific">Coptis chinensis</name>
    <dbReference type="NCBI Taxonomy" id="261450"/>
    <lineage>
        <taxon>Eukaryota</taxon>
        <taxon>Viridiplantae</taxon>
        <taxon>Streptophyta</taxon>
        <taxon>Embryophyta</taxon>
        <taxon>Tracheophyta</taxon>
        <taxon>Spermatophyta</taxon>
        <taxon>Magnoliopsida</taxon>
        <taxon>Ranunculales</taxon>
        <taxon>Ranunculaceae</taxon>
        <taxon>Coptidoideae</taxon>
        <taxon>Coptis</taxon>
    </lineage>
</organism>
<gene>
    <name evidence="2" type="ORF">IFM89_022160</name>
</gene>
<evidence type="ECO:0000256" key="1">
    <source>
        <dbReference type="SAM" id="MobiDB-lite"/>
    </source>
</evidence>
<comment type="caution">
    <text evidence="2">The sequence shown here is derived from an EMBL/GenBank/DDBJ whole genome shotgun (WGS) entry which is preliminary data.</text>
</comment>
<keyword evidence="3" id="KW-1185">Reference proteome</keyword>
<accession>A0A835HWH7</accession>